<keyword evidence="1" id="KW-0812">Transmembrane</keyword>
<dbReference type="EMBL" id="JBFYGN010000011">
    <property type="protein sequence ID" value="MEX8193438.1"/>
    <property type="molecule type" value="Genomic_DNA"/>
</dbReference>
<protein>
    <submittedName>
        <fullName evidence="3">DUF4178 domain-containing protein</fullName>
    </submittedName>
</protein>
<comment type="caution">
    <text evidence="3">The sequence shown here is derived from an EMBL/GenBank/DDBJ whole genome shotgun (WGS) entry which is preliminary data.</text>
</comment>
<evidence type="ECO:0000256" key="1">
    <source>
        <dbReference type="SAM" id="Phobius"/>
    </source>
</evidence>
<dbReference type="Pfam" id="PF13785">
    <property type="entry name" value="DUF4178"/>
    <property type="match status" value="2"/>
</dbReference>
<evidence type="ECO:0000259" key="2">
    <source>
        <dbReference type="Pfam" id="PF13785"/>
    </source>
</evidence>
<reference evidence="3 4" key="1">
    <citation type="journal article" date="2013" name="Int. J. Syst. Evol. Microbiol.">
        <title>Comamonas guangdongensis sp. nov., isolated from subterranean forest sediment, and emended description of the genus Comamonas.</title>
        <authorList>
            <person name="Zhang J."/>
            <person name="Wang Y."/>
            <person name="Zhou S."/>
            <person name="Wu C."/>
            <person name="He J."/>
            <person name="Li F."/>
        </authorList>
    </citation>
    <scope>NUCLEOTIDE SEQUENCE [LARGE SCALE GENOMIC DNA]</scope>
    <source>
        <strain evidence="3 4">CCTCC AB2011133</strain>
    </source>
</reference>
<name>A0ABV3ZV35_9BURK</name>
<keyword evidence="4" id="KW-1185">Reference proteome</keyword>
<feature type="domain" description="DUF4178" evidence="2">
    <location>
        <begin position="78"/>
        <end position="208"/>
    </location>
</feature>
<dbReference type="RefSeq" id="WP_369338636.1">
    <property type="nucleotide sequence ID" value="NZ_JBFYGN010000011.1"/>
</dbReference>
<proteinExistence type="predicted"/>
<keyword evidence="1" id="KW-1133">Transmembrane helix</keyword>
<sequence length="511" mass="55831">MASSPSQRGYSAPCPGCGAPVHFSTAQSSHAVCEFCRSTVARDGEVLQRIGSMAEVFEDYSPLRLGASGMVKRNGRPEPFTIVGRAQYKSGAGNWSEWTVSLSDGELAWLSEDNGSYVFSLAWTPPGWEIKEFAPRQWRMGREIKAGAESFTVTSVQGVQLLAAQGELAQLPAPGKSFKLVELRNDKVQILSVDFSGKRPSFTLGSPVALEGLQMQGLRDAVAIKKEEGRHFNCPSCGAVVPVRFDGTKSLSCPSCGSLIDMSQGVGGELSFAEQRKKIRPAIPLGREGTLDGLLWQVVGFQRRSGRELGEDDDDSFEWDEYLLFNKKAGFSFIVDSEDGWSTARVISGAPTLSKNAATATYLHRKYRRDCAYMAETLYAEGEFYWPVYKGQKTSNVDYSNDGKHSTLAQETSNHETTWTHGRQASASTLAMAFGVDKLKDRAQVGPLSGSGFSWRQILFWLIVLLLILLLLRACIFTPSFGCDPRTDFGCSYSRSSSGSYGGYTSGGSHK</sequence>
<accession>A0ABV3ZV35</accession>
<organism evidence="3 4">
    <name type="scientific">Comamonas guangdongensis</name>
    <dbReference type="NCBI Taxonomy" id="510515"/>
    <lineage>
        <taxon>Bacteria</taxon>
        <taxon>Pseudomonadati</taxon>
        <taxon>Pseudomonadota</taxon>
        <taxon>Betaproteobacteria</taxon>
        <taxon>Burkholderiales</taxon>
        <taxon>Comamonadaceae</taxon>
        <taxon>Comamonas</taxon>
    </lineage>
</organism>
<feature type="domain" description="DUF4178" evidence="2">
    <location>
        <begin position="285"/>
        <end position="425"/>
    </location>
</feature>
<dbReference type="Proteomes" id="UP001561046">
    <property type="component" value="Unassembled WGS sequence"/>
</dbReference>
<evidence type="ECO:0000313" key="4">
    <source>
        <dbReference type="Proteomes" id="UP001561046"/>
    </source>
</evidence>
<evidence type="ECO:0000313" key="3">
    <source>
        <dbReference type="EMBL" id="MEX8193438.1"/>
    </source>
</evidence>
<keyword evidence="1" id="KW-0472">Membrane</keyword>
<feature type="transmembrane region" description="Helical" evidence="1">
    <location>
        <begin position="458"/>
        <end position="476"/>
    </location>
</feature>
<dbReference type="InterPro" id="IPR025235">
    <property type="entry name" value="DUF4178"/>
</dbReference>
<gene>
    <name evidence="3" type="ORF">AB6724_11380</name>
</gene>